<feature type="repeat" description="PPR" evidence="3">
    <location>
        <begin position="119"/>
        <end position="153"/>
    </location>
</feature>
<evidence type="ECO:0000256" key="2">
    <source>
        <dbReference type="ARBA" id="ARBA00022737"/>
    </source>
</evidence>
<dbReference type="PROSITE" id="PS51375">
    <property type="entry name" value="PPR"/>
    <property type="match status" value="9"/>
</dbReference>
<dbReference type="InterPro" id="IPR002885">
    <property type="entry name" value="PPR_rpt"/>
</dbReference>
<feature type="repeat" description="PPR" evidence="3">
    <location>
        <begin position="295"/>
        <end position="329"/>
    </location>
</feature>
<dbReference type="GeneID" id="110784891"/>
<protein>
    <submittedName>
        <fullName evidence="5">Pentatricopeptide repeat-containing protein At5g46100</fullName>
    </submittedName>
</protein>
<evidence type="ECO:0000256" key="1">
    <source>
        <dbReference type="ARBA" id="ARBA00007626"/>
    </source>
</evidence>
<reference evidence="5" key="2">
    <citation type="submission" date="2025-08" db="UniProtKB">
        <authorList>
            <consortium name="RefSeq"/>
        </authorList>
    </citation>
    <scope>IDENTIFICATION</scope>
    <source>
        <tissue evidence="5">Leaf</tissue>
    </source>
</reference>
<proteinExistence type="inferred from homology"/>
<accession>A0A9R0IA88</accession>
<gene>
    <name evidence="5" type="primary">LOC110784891</name>
</gene>
<feature type="repeat" description="PPR" evidence="3">
    <location>
        <begin position="190"/>
        <end position="224"/>
    </location>
</feature>
<feature type="repeat" description="PPR" evidence="3">
    <location>
        <begin position="260"/>
        <end position="294"/>
    </location>
</feature>
<feature type="repeat" description="PPR" evidence="3">
    <location>
        <begin position="49"/>
        <end position="83"/>
    </location>
</feature>
<dbReference type="PANTHER" id="PTHR47447">
    <property type="entry name" value="OS03G0856100 PROTEIN"/>
    <property type="match status" value="1"/>
</dbReference>
<organism evidence="4 5">
    <name type="scientific">Spinacia oleracea</name>
    <name type="common">Spinach</name>
    <dbReference type="NCBI Taxonomy" id="3562"/>
    <lineage>
        <taxon>Eukaryota</taxon>
        <taxon>Viridiplantae</taxon>
        <taxon>Streptophyta</taxon>
        <taxon>Embryophyta</taxon>
        <taxon>Tracheophyta</taxon>
        <taxon>Spermatophyta</taxon>
        <taxon>Magnoliopsida</taxon>
        <taxon>eudicotyledons</taxon>
        <taxon>Gunneridae</taxon>
        <taxon>Pentapetalae</taxon>
        <taxon>Caryophyllales</taxon>
        <taxon>Chenopodiaceae</taxon>
        <taxon>Chenopodioideae</taxon>
        <taxon>Anserineae</taxon>
        <taxon>Spinacia</taxon>
    </lineage>
</organism>
<dbReference type="Proteomes" id="UP000813463">
    <property type="component" value="Chromosome 6"/>
</dbReference>
<keyword evidence="2" id="KW-0677">Repeat</keyword>
<dbReference type="OrthoDB" id="185373at2759"/>
<dbReference type="Gene3D" id="1.25.40.10">
    <property type="entry name" value="Tetratricopeptide repeat domain"/>
    <property type="match status" value="4"/>
</dbReference>
<dbReference type="Pfam" id="PF13041">
    <property type="entry name" value="PPR_2"/>
    <property type="match status" value="2"/>
</dbReference>
<dbReference type="Pfam" id="PF12854">
    <property type="entry name" value="PPR_1"/>
    <property type="match status" value="2"/>
</dbReference>
<dbReference type="PANTHER" id="PTHR47447:SF28">
    <property type="entry name" value="PENTACOTRIPEPTIDE-REPEAT REGION OF PRORP DOMAIN-CONTAINING PROTEIN"/>
    <property type="match status" value="1"/>
</dbReference>
<sequence length="482" mass="54803">MGTRAALKWSKKITTSQVEQLIRAEKDLAKAIVIFDSATAEYKNGYKHDHTTFGRMISRLVSANQFRPAEELLGKMKEEKCEINEDIFLSILRGYGRVHKPLEAIRIFESAKGYECKLTEKSYITLFSLLVDENELKMAMRFYRYMKELGIPPTVVSLNILIKALCKSSGTIDAASNIFREMPLRGCPPDSYTYGTLISGLCKWGRIDEANELFREMEAKGCLPTVVTYTTLIHGLCKSEKLGDALTLFEEMRSKNIKPNVFTYSALMDGLCKHDRSLHALGLLDVMVRQNLSPNMITYSTLIYGLCKDGNLCEALEIFDRMKLQGLKPDAALYGKIIRGFCDLRKFQEAANFLEEMVLAGISLNRLTWTIHVRTHTIVIQGLCEVDLIRAFRLYLSMRTRGLSVEPEVFISLIKGFCKKGDLHKTCRVVDEMVCDGCLPDKELWKAILEVFLDQKKMVESVESFQVLLLQNIDELEKLSVD</sequence>
<evidence type="ECO:0000256" key="3">
    <source>
        <dbReference type="PROSITE-ProRule" id="PRU00708"/>
    </source>
</evidence>
<dbReference type="InterPro" id="IPR011990">
    <property type="entry name" value="TPR-like_helical_dom_sf"/>
</dbReference>
<name>A0A9R0IA88_SPIOL</name>
<feature type="repeat" description="PPR" evidence="3">
    <location>
        <begin position="406"/>
        <end position="440"/>
    </location>
</feature>
<dbReference type="FunFam" id="1.25.40.10:FF:000558">
    <property type="entry name" value="Pentatricopeptide repeat-containing protein At5g39710"/>
    <property type="match status" value="1"/>
</dbReference>
<dbReference type="NCBIfam" id="TIGR00756">
    <property type="entry name" value="PPR"/>
    <property type="match status" value="7"/>
</dbReference>
<dbReference type="KEGG" id="soe:110784891"/>
<keyword evidence="4" id="KW-1185">Reference proteome</keyword>
<dbReference type="Pfam" id="PF01535">
    <property type="entry name" value="PPR"/>
    <property type="match status" value="3"/>
</dbReference>
<evidence type="ECO:0000313" key="4">
    <source>
        <dbReference type="Proteomes" id="UP000813463"/>
    </source>
</evidence>
<feature type="repeat" description="PPR" evidence="3">
    <location>
        <begin position="154"/>
        <end position="189"/>
    </location>
</feature>
<reference evidence="4" key="1">
    <citation type="journal article" date="2021" name="Nat. Commun.">
        <title>Genomic analyses provide insights into spinach domestication and the genetic basis of agronomic traits.</title>
        <authorList>
            <person name="Cai X."/>
            <person name="Sun X."/>
            <person name="Xu C."/>
            <person name="Sun H."/>
            <person name="Wang X."/>
            <person name="Ge C."/>
            <person name="Zhang Z."/>
            <person name="Wang Q."/>
            <person name="Fei Z."/>
            <person name="Jiao C."/>
            <person name="Wang Q."/>
        </authorList>
    </citation>
    <scope>NUCLEOTIDE SEQUENCE [LARGE SCALE GENOMIC DNA]</scope>
    <source>
        <strain evidence="4">cv. Varoflay</strain>
    </source>
</reference>
<dbReference type="RefSeq" id="XP_021845030.1">
    <property type="nucleotide sequence ID" value="XM_021989338.2"/>
</dbReference>
<feature type="repeat" description="PPR" evidence="3">
    <location>
        <begin position="330"/>
        <end position="364"/>
    </location>
</feature>
<dbReference type="AlphaFoldDB" id="A0A9R0IA88"/>
<evidence type="ECO:0000313" key="5">
    <source>
        <dbReference type="RefSeq" id="XP_021845030.1"/>
    </source>
</evidence>
<feature type="repeat" description="PPR" evidence="3">
    <location>
        <begin position="225"/>
        <end position="259"/>
    </location>
</feature>
<comment type="similarity">
    <text evidence="1">Belongs to the PPR family. P subfamily.</text>
</comment>